<dbReference type="FunFam" id="3.30.565.10:FF:000037">
    <property type="entry name" value="Hybrid sensor histidine kinase/response regulator"/>
    <property type="match status" value="1"/>
</dbReference>
<keyword evidence="7" id="KW-0067">ATP-binding</keyword>
<keyword evidence="5" id="KW-0547">Nucleotide-binding</keyword>
<dbReference type="SUPFAM" id="SSF47384">
    <property type="entry name" value="Homodimeric domain of signal transducing histidine kinase"/>
    <property type="match status" value="1"/>
</dbReference>
<dbReference type="PANTHER" id="PTHR43547:SF2">
    <property type="entry name" value="HYBRID SIGNAL TRANSDUCTION HISTIDINE KINASE C"/>
    <property type="match status" value="1"/>
</dbReference>
<dbReference type="InterPro" id="IPR011006">
    <property type="entry name" value="CheY-like_superfamily"/>
</dbReference>
<comment type="catalytic activity">
    <reaction evidence="1">
        <text>ATP + protein L-histidine = ADP + protein N-phospho-L-histidine.</text>
        <dbReference type="EC" id="2.7.13.3"/>
    </reaction>
</comment>
<dbReference type="SMART" id="SM00342">
    <property type="entry name" value="HTH_ARAC"/>
    <property type="match status" value="1"/>
</dbReference>
<dbReference type="InterPro" id="IPR011123">
    <property type="entry name" value="Y_Y_Y"/>
</dbReference>
<protein>
    <recommendedName>
        <fullName evidence="2">histidine kinase</fullName>
        <ecNumber evidence="2">2.7.13.3</ecNumber>
    </recommendedName>
</protein>
<keyword evidence="18" id="KW-1185">Reference proteome</keyword>
<dbReference type="Proteomes" id="UP000218267">
    <property type="component" value="Chromosome"/>
</dbReference>
<dbReference type="Pfam" id="PF07494">
    <property type="entry name" value="Reg_prop"/>
    <property type="match status" value="7"/>
</dbReference>
<keyword evidence="6 17" id="KW-0418">Kinase</keyword>
<evidence type="ECO:0000256" key="12">
    <source>
        <dbReference type="SAM" id="Phobius"/>
    </source>
</evidence>
<evidence type="ECO:0000256" key="2">
    <source>
        <dbReference type="ARBA" id="ARBA00012438"/>
    </source>
</evidence>
<dbReference type="SMART" id="SM00388">
    <property type="entry name" value="HisKA"/>
    <property type="match status" value="1"/>
</dbReference>
<evidence type="ECO:0000256" key="9">
    <source>
        <dbReference type="ARBA" id="ARBA00023015"/>
    </source>
</evidence>
<keyword evidence="3 11" id="KW-0597">Phosphoprotein</keyword>
<dbReference type="GO" id="GO:0003700">
    <property type="term" value="F:DNA-binding transcription factor activity"/>
    <property type="evidence" value="ECO:0007669"/>
    <property type="project" value="InterPro"/>
</dbReference>
<evidence type="ECO:0000259" key="16">
    <source>
        <dbReference type="PROSITE" id="PS50110"/>
    </source>
</evidence>
<reference evidence="17 18" key="1">
    <citation type="journal article" date="2018" name="Mar. Genomics">
        <title>Complete genome sequence of Marinifilaceae bacterium strain SPP2, isolated from the Antarctic marine sediment.</title>
        <authorList>
            <person name="Watanabe M."/>
            <person name="Kojima H."/>
            <person name="Fukui M."/>
        </authorList>
    </citation>
    <scope>NUCLEOTIDE SEQUENCE [LARGE SCALE GENOMIC DNA]</scope>
    <source>
        <strain evidence="17 18">SPP2</strain>
    </source>
</reference>
<evidence type="ECO:0000313" key="18">
    <source>
        <dbReference type="Proteomes" id="UP000218267"/>
    </source>
</evidence>
<dbReference type="Pfam" id="PF00072">
    <property type="entry name" value="Response_reg"/>
    <property type="match status" value="1"/>
</dbReference>
<evidence type="ECO:0000256" key="11">
    <source>
        <dbReference type="PROSITE-ProRule" id="PRU00169"/>
    </source>
</evidence>
<dbReference type="Gene3D" id="3.30.565.10">
    <property type="entry name" value="Histidine kinase-like ATPase, C-terminal domain"/>
    <property type="match status" value="1"/>
</dbReference>
<dbReference type="Gene3D" id="1.10.287.130">
    <property type="match status" value="1"/>
</dbReference>
<dbReference type="CDD" id="cd00082">
    <property type="entry name" value="HisKA"/>
    <property type="match status" value="1"/>
</dbReference>
<feature type="modified residue" description="4-aspartylphosphate" evidence="11">
    <location>
        <position position="1185"/>
    </location>
</feature>
<evidence type="ECO:0000259" key="14">
    <source>
        <dbReference type="PROSITE" id="PS01124"/>
    </source>
</evidence>
<keyword evidence="9" id="KW-0805">Transcription regulation</keyword>
<dbReference type="Gene3D" id="2.130.10.10">
    <property type="entry name" value="YVTN repeat-like/Quinoprotein amine dehydrogenase"/>
    <property type="match status" value="4"/>
</dbReference>
<dbReference type="CDD" id="cd00075">
    <property type="entry name" value="HATPase"/>
    <property type="match status" value="1"/>
</dbReference>
<dbReference type="GO" id="GO:0043565">
    <property type="term" value="F:sequence-specific DNA binding"/>
    <property type="evidence" value="ECO:0007669"/>
    <property type="project" value="InterPro"/>
</dbReference>
<dbReference type="InterPro" id="IPR003661">
    <property type="entry name" value="HisK_dim/P_dom"/>
</dbReference>
<dbReference type="OrthoDB" id="717811at2"/>
<dbReference type="CDD" id="cd17574">
    <property type="entry name" value="REC_OmpR"/>
    <property type="match status" value="1"/>
</dbReference>
<dbReference type="SUPFAM" id="SSF52172">
    <property type="entry name" value="CheY-like"/>
    <property type="match status" value="1"/>
</dbReference>
<reference evidence="18" key="2">
    <citation type="journal article" date="2020" name="Antonie Van Leeuwenhoek">
        <title>Labilibaculum antarcticum sp. nov., a novel facultative anaerobic, psychrotorelant bacterium isolated from marine sediment of Antarctica.</title>
        <authorList>
            <person name="Watanabe M."/>
            <person name="Kojima H."/>
            <person name="Fukui M."/>
        </authorList>
    </citation>
    <scope>NUCLEOTIDE SEQUENCE [LARGE SCALE GENOMIC DNA]</scope>
    <source>
        <strain evidence="18">SPP2</strain>
    </source>
</reference>
<feature type="domain" description="HTH araC/xylS-type" evidence="14">
    <location>
        <begin position="1284"/>
        <end position="1383"/>
    </location>
</feature>
<evidence type="ECO:0000256" key="6">
    <source>
        <dbReference type="ARBA" id="ARBA00022777"/>
    </source>
</evidence>
<dbReference type="SMART" id="SM00387">
    <property type="entry name" value="HATPase_c"/>
    <property type="match status" value="1"/>
</dbReference>
<feature type="domain" description="Histidine kinase" evidence="15">
    <location>
        <begin position="867"/>
        <end position="1090"/>
    </location>
</feature>
<keyword evidence="10" id="KW-0804">Transcription</keyword>
<gene>
    <name evidence="17" type="ORF">ALGA_0091</name>
</gene>
<dbReference type="InterPro" id="IPR013783">
    <property type="entry name" value="Ig-like_fold"/>
</dbReference>
<evidence type="ECO:0000256" key="13">
    <source>
        <dbReference type="SAM" id="SignalP"/>
    </source>
</evidence>
<dbReference type="Gene3D" id="2.60.40.10">
    <property type="entry name" value="Immunoglobulins"/>
    <property type="match status" value="1"/>
</dbReference>
<dbReference type="PRINTS" id="PR00344">
    <property type="entry name" value="BCTRLSENSOR"/>
</dbReference>
<keyword evidence="12" id="KW-0472">Membrane</keyword>
<organism evidence="17 18">
    <name type="scientific">Labilibaculum antarcticum</name>
    <dbReference type="NCBI Taxonomy" id="1717717"/>
    <lineage>
        <taxon>Bacteria</taxon>
        <taxon>Pseudomonadati</taxon>
        <taxon>Bacteroidota</taxon>
        <taxon>Bacteroidia</taxon>
        <taxon>Marinilabiliales</taxon>
        <taxon>Marinifilaceae</taxon>
        <taxon>Labilibaculum</taxon>
    </lineage>
</organism>
<dbReference type="GO" id="GO:0005524">
    <property type="term" value="F:ATP binding"/>
    <property type="evidence" value="ECO:0007669"/>
    <property type="project" value="UniProtKB-KW"/>
</dbReference>
<evidence type="ECO:0000256" key="8">
    <source>
        <dbReference type="ARBA" id="ARBA00023012"/>
    </source>
</evidence>
<dbReference type="InterPro" id="IPR018060">
    <property type="entry name" value="HTH_AraC"/>
</dbReference>
<dbReference type="GO" id="GO:0000155">
    <property type="term" value="F:phosphorelay sensor kinase activity"/>
    <property type="evidence" value="ECO:0007669"/>
    <property type="project" value="InterPro"/>
</dbReference>
<dbReference type="SUPFAM" id="SSF46689">
    <property type="entry name" value="Homeodomain-like"/>
    <property type="match status" value="1"/>
</dbReference>
<dbReference type="InterPro" id="IPR005467">
    <property type="entry name" value="His_kinase_dom"/>
</dbReference>
<evidence type="ECO:0000256" key="1">
    <source>
        <dbReference type="ARBA" id="ARBA00000085"/>
    </source>
</evidence>
<dbReference type="Pfam" id="PF07495">
    <property type="entry name" value="Y_Y_Y"/>
    <property type="match status" value="1"/>
</dbReference>
<dbReference type="Gene3D" id="1.10.10.60">
    <property type="entry name" value="Homeodomain-like"/>
    <property type="match status" value="1"/>
</dbReference>
<keyword evidence="13" id="KW-0732">Signal</keyword>
<dbReference type="Gene3D" id="3.40.50.2300">
    <property type="match status" value="1"/>
</dbReference>
<dbReference type="PROSITE" id="PS50110">
    <property type="entry name" value="RESPONSE_REGULATORY"/>
    <property type="match status" value="1"/>
</dbReference>
<dbReference type="InterPro" id="IPR003594">
    <property type="entry name" value="HATPase_dom"/>
</dbReference>
<dbReference type="PANTHER" id="PTHR43547">
    <property type="entry name" value="TWO-COMPONENT HISTIDINE KINASE"/>
    <property type="match status" value="1"/>
</dbReference>
<dbReference type="FunFam" id="1.10.287.130:FF:000045">
    <property type="entry name" value="Two-component system sensor histidine kinase/response regulator"/>
    <property type="match status" value="1"/>
</dbReference>
<dbReference type="Pfam" id="PF00512">
    <property type="entry name" value="HisKA"/>
    <property type="match status" value="1"/>
</dbReference>
<dbReference type="InterPro" id="IPR015943">
    <property type="entry name" value="WD40/YVTN_repeat-like_dom_sf"/>
</dbReference>
<keyword evidence="12" id="KW-1133">Transmembrane helix</keyword>
<evidence type="ECO:0000256" key="5">
    <source>
        <dbReference type="ARBA" id="ARBA00022741"/>
    </source>
</evidence>
<evidence type="ECO:0000256" key="4">
    <source>
        <dbReference type="ARBA" id="ARBA00022679"/>
    </source>
</evidence>
<keyword evidence="12" id="KW-0812">Transmembrane</keyword>
<dbReference type="RefSeq" id="WP_096427423.1">
    <property type="nucleotide sequence ID" value="NZ_AP018042.1"/>
</dbReference>
<dbReference type="InterPro" id="IPR036890">
    <property type="entry name" value="HATPase_C_sf"/>
</dbReference>
<feature type="transmembrane region" description="Helical" evidence="12">
    <location>
        <begin position="809"/>
        <end position="830"/>
    </location>
</feature>
<sequence>MRLFLSSLLLFVCFTSYSQTDFERLSTLDGLSQNDINFIFQDSKGFMWFGTVDGLNRYDGLNFITYQRTTPMEHPIGSNLPFCMVEDPNGNFWIGTSDNGVWFFDRKKEEFHEVPQARNGKRILLDRKAGKMLIDSDGMLWISSISGVSIIDTKKYNASDDKNVTFEASSDRANEFYALSSVNLLFQDSKGQIWLGSNRGLYMVTLTSDLKLRMARISKLSGRTAHSIIETERGFIVSCNDGVYYIAELEGEFTPKKISNYYFPSSIKTSKGFVFGANNKGLYQFTWNEDEESLEFLKHFQYEFYHSKSLSANIVTDLYEDNSGLLWVGTNGGGLNCLDLNEKKFHHISRTNAKGSLSYNKIRAIYEDTKTNLWIGTEGGGISCLPANKKGEYETGFINKAITEVVNGQNYVYSIAGLPEETERVIFGAGYPVRLGLAKMNGSGDIEIEPLSHLVQNSVFTILVDNDGYIWLGTYGSGLYKTKYDGVKNELVVLNHYTANGEGSICSDIVRSLLEDGDGNILVGTDMGLNILQKRKKENSTPFFLTVVNDPKNDKSLTHNYVLAMHLDRKNRVWVGTMGGGLCLLKHEKGGKIKFKSYTSEHGLPNDVIKGIEEDREGNLWISTNRGLTRFNIDTEEIRNYTISDGLQDYEFSELASYTRANGEMVFGGVNGINVFTPKEIEDNPYASHVEFTELFILNEQILTGKTYHGRVLLENEMPSTDSVSIKYCENSFSVGFTALHYVAPEKIKYKYRLEGFDSGWNTVNSVEPRAKYTNIPPGEYTLKVLATNNDGVWTTIPSILTIEVVPPFWLTGYSFFLYFLIFAILLVFFRRYSVIDVTKKNKLMMDHFEQEKMEELVQMKLQFFTNISHEFRTPLTLIQSPLEKLISKGDRVDEEYRQRNYSLMIKNVGMLNRLINQLMEFRKLEKGKMPLAVSRGNVMDLVKEVFEAFNEIAQSKGIRYELINAYPTVELWFDYDKIEKVLFNLLSNAFKFTPQGGEVSIIVSEEEIDGKEWVRFDIKDNGPGIDKDKLPFLFDRFYQTSSHKLSKVSGTGIGLAFAKNLINLHHGKILVSSNPNIATVFSVYLSKGKLHFTNDDFADQPREQSIEKQIIIKDYQIERRELTSTDNIVFDEEKSTVLIVEDNYDVQTLIKNNLEEEFNCIQGYNGKEGLDLCKKFNPDIVISDVMMPEMDGFEMCNLIKKDQEICHIPIVILTAKSADEDKLTGLTEGAVAYISKPFNIDVLIAQIKSILEARRMVKQVFNQKIEVEPKEITFTSIDEKLVERLLKVVEENISNPEFTVVQLGREVGISQSILNKKLKALLGQTANVFIRTIRLKRAAQLLKLDRLSVTDVVYEVGFNDMKYFRECFRKQFDTTPSEFIRQHREDDDATS</sequence>
<keyword evidence="4" id="KW-0808">Transferase</keyword>
<dbReference type="Pfam" id="PF12833">
    <property type="entry name" value="HTH_18"/>
    <property type="match status" value="1"/>
</dbReference>
<dbReference type="PROSITE" id="PS01124">
    <property type="entry name" value="HTH_ARAC_FAMILY_2"/>
    <property type="match status" value="1"/>
</dbReference>
<feature type="domain" description="Response regulatory" evidence="16">
    <location>
        <begin position="1137"/>
        <end position="1252"/>
    </location>
</feature>
<keyword evidence="8" id="KW-0902">Two-component regulatory system</keyword>
<dbReference type="EMBL" id="AP018042">
    <property type="protein sequence ID" value="BAX78486.1"/>
    <property type="molecule type" value="Genomic_DNA"/>
</dbReference>
<evidence type="ECO:0000313" key="17">
    <source>
        <dbReference type="EMBL" id="BAX78486.1"/>
    </source>
</evidence>
<evidence type="ECO:0000256" key="7">
    <source>
        <dbReference type="ARBA" id="ARBA00022840"/>
    </source>
</evidence>
<dbReference type="InterPro" id="IPR036097">
    <property type="entry name" value="HisK_dim/P_sf"/>
</dbReference>
<dbReference type="SUPFAM" id="SSF63829">
    <property type="entry name" value="Calcium-dependent phosphotriesterase"/>
    <property type="match status" value="2"/>
</dbReference>
<evidence type="ECO:0000256" key="10">
    <source>
        <dbReference type="ARBA" id="ARBA00023163"/>
    </source>
</evidence>
<dbReference type="InterPro" id="IPR001789">
    <property type="entry name" value="Sig_transdc_resp-reg_receiver"/>
</dbReference>
<dbReference type="InterPro" id="IPR004358">
    <property type="entry name" value="Sig_transdc_His_kin-like_C"/>
</dbReference>
<dbReference type="KEGG" id="mbas:ALGA_0091"/>
<dbReference type="InterPro" id="IPR009057">
    <property type="entry name" value="Homeodomain-like_sf"/>
</dbReference>
<feature type="chain" id="PRO_5013276728" description="histidine kinase" evidence="13">
    <location>
        <begin position="19"/>
        <end position="1392"/>
    </location>
</feature>
<dbReference type="SMART" id="SM00448">
    <property type="entry name" value="REC"/>
    <property type="match status" value="1"/>
</dbReference>
<evidence type="ECO:0000256" key="3">
    <source>
        <dbReference type="ARBA" id="ARBA00022553"/>
    </source>
</evidence>
<dbReference type="EC" id="2.7.13.3" evidence="2"/>
<name>A0A1Y1CDR1_9BACT</name>
<feature type="signal peptide" evidence="13">
    <location>
        <begin position="1"/>
        <end position="18"/>
    </location>
</feature>
<dbReference type="SUPFAM" id="SSF55874">
    <property type="entry name" value="ATPase domain of HSP90 chaperone/DNA topoisomerase II/histidine kinase"/>
    <property type="match status" value="1"/>
</dbReference>
<proteinExistence type="predicted"/>
<dbReference type="InterPro" id="IPR011110">
    <property type="entry name" value="Reg_prop"/>
</dbReference>
<dbReference type="PROSITE" id="PS50109">
    <property type="entry name" value="HIS_KIN"/>
    <property type="match status" value="1"/>
</dbReference>
<accession>A0A1Y1CDR1</accession>
<evidence type="ECO:0000259" key="15">
    <source>
        <dbReference type="PROSITE" id="PS50109"/>
    </source>
</evidence>
<dbReference type="Pfam" id="PF02518">
    <property type="entry name" value="HATPase_c"/>
    <property type="match status" value="1"/>
</dbReference>